<dbReference type="SUPFAM" id="SSF57196">
    <property type="entry name" value="EGF/Laminin"/>
    <property type="match status" value="2"/>
</dbReference>
<dbReference type="PANTHER" id="PTHR24050">
    <property type="entry name" value="PA14 DOMAIN-CONTAINING PROTEIN"/>
    <property type="match status" value="1"/>
</dbReference>
<dbReference type="GO" id="GO:0005509">
    <property type="term" value="F:calcium ion binding"/>
    <property type="evidence" value="ECO:0007669"/>
    <property type="project" value="InterPro"/>
</dbReference>
<dbReference type="PROSITE" id="PS50026">
    <property type="entry name" value="EGF_3"/>
    <property type="match status" value="5"/>
</dbReference>
<sequence>MTLFRVKNPYAWLRNDKYCMAVVTIDPGECRYLVFKPAKAFDGQRLKRHVIRVDHVKEKEFCGILCYMEPDCVSYNLGKQARADDEKYTCELNDVTHEGNKDDLVKDQSYIYGGAEACANSRLFLTFNLLMSACLTNPCKNDAKCQSGFTDKGYRCMCSVGYKGLTCDEDIDECAAGKHICSPDAVCSNVKGSYKCECEPGYSGDGWTCEDINECATGTNDCSADAVCNNIKGSFNCACKPGYLGDGRNCIATISSCKEAFDSQKLSVDGVVILHFDSIATSVYCHVERFECGSGAWTPVMKIDGNKRTFHYDSDFWINKVEYNIPGGKTGFDHIENKLPSYWHTSFSKICLGMKIDQQLRFIVINMQADSLYSLIADGQYRATSLGRDTWKSLIGSQGSLQALCNKEGFNLEPEGAFWKDKACKARIGIFANNQNNCGDVDSRIGFGTGGPKDDNNTCGIDATGKTLDNGERRIKAMGYILNSYHQRRETVDLESEGGACGVSVKREGLNDARDLCYTSSIAFIAERGSAAIQFVDFNGTVRIKEDSVIRRTELLKYLKRFNLPVGGIVSVLRERPRKHLKDVADKIERLYQVQLTHALEKPSAICAASGDLLLCADDGRKTITQVALDYEGVTVLGKTTLVSACIINPCKNDAKCQSGFTDKGYRCICSVGYKGLTCDEDTDECATGEHNCSPDAVCRNVVGSYKCECEPGYSGDGWTCEDKISSCNEAFDSQILSVNDVVTLHFDLMPAFVFCHVGEFGCGSGAWTPVMKINGNKRTFHYDSDLWSNKVDYNLAGGETGFDHTETKLPSYWHTSFSKICLGMEINHQLRFIVINMQADSLYSLIADGQYRNTSLGRDMWKSLIGSQGSLQRHCNKEGFNLEPVTNYWKNKACKARIGIFGNNHMNCEDVDSRIGFGTGGPKDDNNTCGIDATGHTLDNGERRIKAMGYILVQ</sequence>
<gene>
    <name evidence="7" type="primary">FBN1</name>
    <name evidence="7" type="ORF">AWC38_SpisGene12924</name>
</gene>
<feature type="domain" description="EGF-like" evidence="6">
    <location>
        <begin position="682"/>
        <end position="722"/>
    </location>
</feature>
<dbReference type="InterPro" id="IPR000742">
    <property type="entry name" value="EGF"/>
</dbReference>
<evidence type="ECO:0000256" key="3">
    <source>
        <dbReference type="ARBA" id="ARBA00022737"/>
    </source>
</evidence>
<feature type="domain" description="EGF-like" evidence="6">
    <location>
        <begin position="211"/>
        <end position="251"/>
    </location>
</feature>
<feature type="disulfide bond" evidence="5">
    <location>
        <begin position="670"/>
        <end position="679"/>
    </location>
</feature>
<dbReference type="PROSITE" id="PS01187">
    <property type="entry name" value="EGF_CA"/>
    <property type="match status" value="2"/>
</dbReference>
<dbReference type="Pfam" id="PF07645">
    <property type="entry name" value="EGF_CA"/>
    <property type="match status" value="1"/>
</dbReference>
<dbReference type="Gene3D" id="2.10.25.10">
    <property type="entry name" value="Laminin"/>
    <property type="match status" value="5"/>
</dbReference>
<feature type="disulfide bond" evidence="5">
    <location>
        <begin position="651"/>
        <end position="668"/>
    </location>
</feature>
<dbReference type="SMART" id="SM00179">
    <property type="entry name" value="EGF_CA"/>
    <property type="match status" value="5"/>
</dbReference>
<dbReference type="CDD" id="cd00054">
    <property type="entry name" value="EGF_CA"/>
    <property type="match status" value="3"/>
</dbReference>
<evidence type="ECO:0000313" key="8">
    <source>
        <dbReference type="Proteomes" id="UP000225706"/>
    </source>
</evidence>
<evidence type="ECO:0000256" key="5">
    <source>
        <dbReference type="PROSITE-ProRule" id="PRU00076"/>
    </source>
</evidence>
<evidence type="ECO:0000259" key="6">
    <source>
        <dbReference type="PROSITE" id="PS50026"/>
    </source>
</evidence>
<feature type="domain" description="EGF-like" evidence="6">
    <location>
        <begin position="170"/>
        <end position="210"/>
    </location>
</feature>
<feature type="domain" description="EGF-like" evidence="6">
    <location>
        <begin position="642"/>
        <end position="680"/>
    </location>
</feature>
<evidence type="ECO:0000256" key="4">
    <source>
        <dbReference type="ARBA" id="ARBA00023157"/>
    </source>
</evidence>
<accession>A0A2B4S216</accession>
<dbReference type="InterPro" id="IPR049883">
    <property type="entry name" value="NOTCH1_EGF-like"/>
</dbReference>
<dbReference type="STRING" id="50429.A0A2B4S216"/>
<feature type="domain" description="EGF-like" evidence="6">
    <location>
        <begin position="130"/>
        <end position="168"/>
    </location>
</feature>
<keyword evidence="4 5" id="KW-1015">Disulfide bond</keyword>
<dbReference type="Pfam" id="PF12947">
    <property type="entry name" value="EGF_3"/>
    <property type="match status" value="2"/>
</dbReference>
<dbReference type="InterPro" id="IPR018097">
    <property type="entry name" value="EGF_Ca-bd_CS"/>
</dbReference>
<dbReference type="Pfam" id="PF00008">
    <property type="entry name" value="EGF"/>
    <property type="match status" value="2"/>
</dbReference>
<dbReference type="Proteomes" id="UP000225706">
    <property type="component" value="Unassembled WGS sequence"/>
</dbReference>
<name>A0A2B4S216_STYPI</name>
<protein>
    <submittedName>
        <fullName evidence="7">Fibrillin-1</fullName>
    </submittedName>
</protein>
<dbReference type="InterPro" id="IPR000152">
    <property type="entry name" value="EGF-type_Asp/Asn_hydroxyl_site"/>
</dbReference>
<evidence type="ECO:0000256" key="1">
    <source>
        <dbReference type="ARBA" id="ARBA00022536"/>
    </source>
</evidence>
<dbReference type="InterPro" id="IPR052235">
    <property type="entry name" value="Nephronectin_domain"/>
</dbReference>
<dbReference type="InterPro" id="IPR024731">
    <property type="entry name" value="NELL2-like_EGF"/>
</dbReference>
<feature type="disulfide bond" evidence="5">
    <location>
        <begin position="158"/>
        <end position="167"/>
    </location>
</feature>
<keyword evidence="8" id="KW-1185">Reference proteome</keyword>
<comment type="caution">
    <text evidence="7">The sequence shown here is derived from an EMBL/GenBank/DDBJ whole genome shotgun (WGS) entry which is preliminary data.</text>
</comment>
<evidence type="ECO:0000256" key="2">
    <source>
        <dbReference type="ARBA" id="ARBA00022729"/>
    </source>
</evidence>
<dbReference type="PROSITE" id="PS01186">
    <property type="entry name" value="EGF_2"/>
    <property type="match status" value="5"/>
</dbReference>
<feature type="disulfide bond" evidence="5">
    <location>
        <begin position="139"/>
        <end position="156"/>
    </location>
</feature>
<dbReference type="PROSITE" id="PS00010">
    <property type="entry name" value="ASX_HYDROXYL"/>
    <property type="match status" value="3"/>
</dbReference>
<dbReference type="SMART" id="SM00181">
    <property type="entry name" value="EGF"/>
    <property type="match status" value="5"/>
</dbReference>
<dbReference type="EMBL" id="LSMT01000236">
    <property type="protein sequence ID" value="PFX22542.1"/>
    <property type="molecule type" value="Genomic_DNA"/>
</dbReference>
<proteinExistence type="predicted"/>
<dbReference type="AlphaFoldDB" id="A0A2B4S216"/>
<organism evidence="7 8">
    <name type="scientific">Stylophora pistillata</name>
    <name type="common">Smooth cauliflower coral</name>
    <dbReference type="NCBI Taxonomy" id="50429"/>
    <lineage>
        <taxon>Eukaryota</taxon>
        <taxon>Metazoa</taxon>
        <taxon>Cnidaria</taxon>
        <taxon>Anthozoa</taxon>
        <taxon>Hexacorallia</taxon>
        <taxon>Scleractinia</taxon>
        <taxon>Astrocoeniina</taxon>
        <taxon>Pocilloporidae</taxon>
        <taxon>Stylophora</taxon>
    </lineage>
</organism>
<dbReference type="PROSITE" id="PS00022">
    <property type="entry name" value="EGF_1"/>
    <property type="match status" value="2"/>
</dbReference>
<reference evidence="8" key="1">
    <citation type="journal article" date="2017" name="bioRxiv">
        <title>Comparative analysis of the genomes of Stylophora pistillata and Acropora digitifera provides evidence for extensive differences between species of corals.</title>
        <authorList>
            <person name="Voolstra C.R."/>
            <person name="Li Y."/>
            <person name="Liew Y.J."/>
            <person name="Baumgarten S."/>
            <person name="Zoccola D."/>
            <person name="Flot J.-F."/>
            <person name="Tambutte S."/>
            <person name="Allemand D."/>
            <person name="Aranda M."/>
        </authorList>
    </citation>
    <scope>NUCLEOTIDE SEQUENCE [LARGE SCALE GENOMIC DNA]</scope>
</reference>
<dbReference type="PANTHER" id="PTHR24050:SF28">
    <property type="entry name" value="UROMODULIN-LIKE"/>
    <property type="match status" value="1"/>
</dbReference>
<keyword evidence="1 5" id="KW-0245">EGF-like domain</keyword>
<dbReference type="SUPFAM" id="SSF57184">
    <property type="entry name" value="Growth factor receptor domain"/>
    <property type="match status" value="1"/>
</dbReference>
<dbReference type="OrthoDB" id="6516201at2759"/>
<keyword evidence="2" id="KW-0732">Signal</keyword>
<evidence type="ECO:0000313" key="7">
    <source>
        <dbReference type="EMBL" id="PFX22542.1"/>
    </source>
</evidence>
<dbReference type="FunFam" id="2.10.25.10:FF:000038">
    <property type="entry name" value="Fibrillin 2"/>
    <property type="match status" value="3"/>
</dbReference>
<keyword evidence="3" id="KW-0677">Repeat</keyword>
<comment type="caution">
    <text evidence="5">Lacks conserved residue(s) required for the propagation of feature annotation.</text>
</comment>
<dbReference type="InterPro" id="IPR001881">
    <property type="entry name" value="EGF-like_Ca-bd_dom"/>
</dbReference>
<dbReference type="InterPro" id="IPR009030">
    <property type="entry name" value="Growth_fac_rcpt_cys_sf"/>
</dbReference>